<dbReference type="InterPro" id="IPR055357">
    <property type="entry name" value="LRR_At1g61320_AtMIF1"/>
</dbReference>
<dbReference type="InterPro" id="IPR032675">
    <property type="entry name" value="LRR_dom_sf"/>
</dbReference>
<proteinExistence type="predicted"/>
<evidence type="ECO:0000259" key="1">
    <source>
        <dbReference type="Pfam" id="PF12937"/>
    </source>
</evidence>
<dbReference type="Proteomes" id="UP000507245">
    <property type="component" value="Unassembled WGS sequence"/>
</dbReference>
<dbReference type="SUPFAM" id="SSF52047">
    <property type="entry name" value="RNI-like"/>
    <property type="match status" value="1"/>
</dbReference>
<name>A0A6J5WYF1_PRUAR</name>
<dbReference type="InterPro" id="IPR036047">
    <property type="entry name" value="F-box-like_dom_sf"/>
</dbReference>
<reference evidence="4" key="1">
    <citation type="journal article" date="2020" name="Genome Biol.">
        <title>Gamete binning: chromosome-level and haplotype-resolved genome assembly enabled by high-throughput single-cell sequencing of gamete genomes.</title>
        <authorList>
            <person name="Campoy J.A."/>
            <person name="Sun H."/>
            <person name="Goel M."/>
            <person name="Jiao W.-B."/>
            <person name="Folz-Donahue K."/>
            <person name="Wang N."/>
            <person name="Rubio M."/>
            <person name="Liu C."/>
            <person name="Kukat C."/>
            <person name="Ruiz D."/>
            <person name="Huettel B."/>
            <person name="Schneeberger K."/>
        </authorList>
    </citation>
    <scope>NUCLEOTIDE SEQUENCE [LARGE SCALE GENOMIC DNA]</scope>
    <source>
        <strain evidence="4">cv. Rojo Pasion</strain>
    </source>
</reference>
<dbReference type="Gene3D" id="3.80.10.10">
    <property type="entry name" value="Ribonuclease Inhibitor"/>
    <property type="match status" value="1"/>
</dbReference>
<feature type="domain" description="F-box" evidence="1">
    <location>
        <begin position="19"/>
        <end position="58"/>
    </location>
</feature>
<protein>
    <submittedName>
        <fullName evidence="3">Uncharacterized protein</fullName>
    </submittedName>
</protein>
<dbReference type="SUPFAM" id="SSF81383">
    <property type="entry name" value="F-box domain"/>
    <property type="match status" value="1"/>
</dbReference>
<dbReference type="InterPro" id="IPR053772">
    <property type="entry name" value="At1g61320/At1g61330-like"/>
</dbReference>
<dbReference type="OrthoDB" id="1152382at2759"/>
<dbReference type="Pfam" id="PF12937">
    <property type="entry name" value="F-box-like"/>
    <property type="match status" value="1"/>
</dbReference>
<evidence type="ECO:0000313" key="4">
    <source>
        <dbReference type="Proteomes" id="UP000507245"/>
    </source>
</evidence>
<dbReference type="Pfam" id="PF23622">
    <property type="entry name" value="LRR_At1g61320_AtMIF1"/>
    <property type="match status" value="1"/>
</dbReference>
<dbReference type="EMBL" id="CAEKKB010000003">
    <property type="protein sequence ID" value="CAB4305383.1"/>
    <property type="molecule type" value="Genomic_DNA"/>
</dbReference>
<feature type="domain" description="At1g61320/AtMIF1 LRR" evidence="2">
    <location>
        <begin position="101"/>
        <end position="428"/>
    </location>
</feature>
<dbReference type="InterPro" id="IPR001810">
    <property type="entry name" value="F-box_dom"/>
</dbReference>
<sequence length="489" mass="56159">MDKNRILATDEEGESKDWINELPDCILVSIFSLLTLKDVVVTTMVSRPWRRLGLQPILTRVNLEFDLANIFGINVRDDDFEDDLYAEDFSKQVFVRWVNKVLQLHHGNKVDSFKVEFFFNRESTTILDEWIRFAITKGAQVLDLHLYSCTYSLPDIEERETFYDFPCWLLSELNPSPLKKLSLARCLLRPPPDFDRFNQLTTLYLYKAVVDNISLARLLSDCLLLESLTLDGCTGATDLIVGGPSLRLNDLRVVNCSDIERVDIFLPKVAYLELVDGRPNLHLSIKPPHPARIYYDPLDYNDLWDTLTQFGSFLGLETLGMRVATGRIPQNLPMFRDLKKLDLHLFNGADLVGPLNLLNAAPRLEELVVTLLVDNFSENQQQTESFSRIKHDHLRKVKLQAFRSTPCEMEFAISILQITIKLEIMEIDPFGKLYMGGGEWWDVLGLNVAYLSNSYWEEKGRSLVQEKLKEVKTDAQIINSLNLGFTLCI</sequence>
<dbReference type="Gene3D" id="1.20.1280.50">
    <property type="match status" value="1"/>
</dbReference>
<dbReference type="AlphaFoldDB" id="A0A6J5WYF1"/>
<dbReference type="PANTHER" id="PTHR34145:SF28">
    <property type="entry name" value="F-BOX DOMAIN-CONTAINING PROTEIN"/>
    <property type="match status" value="1"/>
</dbReference>
<evidence type="ECO:0000313" key="3">
    <source>
        <dbReference type="EMBL" id="CAB4305383.1"/>
    </source>
</evidence>
<accession>A0A6J5WYF1</accession>
<keyword evidence="4" id="KW-1185">Reference proteome</keyword>
<dbReference type="PANTHER" id="PTHR34145">
    <property type="entry name" value="OS02G0105600 PROTEIN"/>
    <property type="match status" value="1"/>
</dbReference>
<gene>
    <name evidence="3" type="ORF">ORAREDHAP_LOCUS23392</name>
</gene>
<organism evidence="3 4">
    <name type="scientific">Prunus armeniaca</name>
    <name type="common">Apricot</name>
    <name type="synonym">Armeniaca vulgaris</name>
    <dbReference type="NCBI Taxonomy" id="36596"/>
    <lineage>
        <taxon>Eukaryota</taxon>
        <taxon>Viridiplantae</taxon>
        <taxon>Streptophyta</taxon>
        <taxon>Embryophyta</taxon>
        <taxon>Tracheophyta</taxon>
        <taxon>Spermatophyta</taxon>
        <taxon>Magnoliopsida</taxon>
        <taxon>eudicotyledons</taxon>
        <taxon>Gunneridae</taxon>
        <taxon>Pentapetalae</taxon>
        <taxon>rosids</taxon>
        <taxon>fabids</taxon>
        <taxon>Rosales</taxon>
        <taxon>Rosaceae</taxon>
        <taxon>Amygdaloideae</taxon>
        <taxon>Amygdaleae</taxon>
        <taxon>Prunus</taxon>
    </lineage>
</organism>
<evidence type="ECO:0000259" key="2">
    <source>
        <dbReference type="Pfam" id="PF23622"/>
    </source>
</evidence>